<sequence length="431" mass="47974">MLKEIPTVAQAHSSEPVPLNRQRALKSVNVQSKIRDSFCERYNLLDAENSPLISECNALLDEHFFASAIENKGLVVGNHHRALVMQVSIETGLSPFNNEIYPVITPFGQLKVMATVDGWMRIATSEPITERTYCYSDSSNKVEINGREYEVPQWIECKVVHKDRGISVAREYFEEVFQNAQHHMPSWSRPARMLRHVSFIQALRQLISVNALADSDIIADVTAAYEAKATQAQMEIYSTSDNPTPTPLTNQLTSSTKQTPRALNIDLDNVTIEGDPSVSEVAKETEAESTDEVAVETEAESTDEVAVETEAESTDEVAVETEAESTDEVAVETEAESTDEVAVETEAKSTDEVAEETEAKSTEKAPVEANTESIELIDEVMVNRTVLAIVKPYLIMAQEGRLPLTKLISKRVIIQDQLALKWFDQQVDLLR</sequence>
<keyword evidence="3" id="KW-1185">Reference proteome</keyword>
<dbReference type="AlphaFoldDB" id="A0A240EEW1"/>
<accession>A0A240EEW1</accession>
<dbReference type="EMBL" id="OANU01000006">
    <property type="protein sequence ID" value="SNX47222.1"/>
    <property type="molecule type" value="Genomic_DNA"/>
</dbReference>
<gene>
    <name evidence="2" type="ORF">VTH8203_00823</name>
</gene>
<evidence type="ECO:0000256" key="1">
    <source>
        <dbReference type="SAM" id="MobiDB-lite"/>
    </source>
</evidence>
<feature type="region of interest" description="Disordered" evidence="1">
    <location>
        <begin position="238"/>
        <end position="257"/>
    </location>
</feature>
<organism evidence="2 3">
    <name type="scientific">Vibrio thalassae</name>
    <dbReference type="NCBI Taxonomy" id="1243014"/>
    <lineage>
        <taxon>Bacteria</taxon>
        <taxon>Pseudomonadati</taxon>
        <taxon>Pseudomonadota</taxon>
        <taxon>Gammaproteobacteria</taxon>
        <taxon>Vibrionales</taxon>
        <taxon>Vibrionaceae</taxon>
        <taxon>Vibrio</taxon>
    </lineage>
</organism>
<evidence type="ECO:0008006" key="4">
    <source>
        <dbReference type="Google" id="ProtNLM"/>
    </source>
</evidence>
<name>A0A240EEW1_9VIBR</name>
<protein>
    <recommendedName>
        <fullName evidence="4">RecT family protein</fullName>
    </recommendedName>
</protein>
<proteinExistence type="predicted"/>
<dbReference type="Proteomes" id="UP000219336">
    <property type="component" value="Unassembled WGS sequence"/>
</dbReference>
<evidence type="ECO:0000313" key="3">
    <source>
        <dbReference type="Proteomes" id="UP000219336"/>
    </source>
</evidence>
<dbReference type="OrthoDB" id="8909920at2"/>
<feature type="compositionally biased region" description="Acidic residues" evidence="1">
    <location>
        <begin position="331"/>
        <end position="343"/>
    </location>
</feature>
<reference evidence="3" key="1">
    <citation type="submission" date="2016-06" db="EMBL/GenBank/DDBJ databases">
        <authorList>
            <person name="Rodrigo-Torres L."/>
            <person name="Arahal R.D."/>
            <person name="Lucena T."/>
        </authorList>
    </citation>
    <scope>NUCLEOTIDE SEQUENCE [LARGE SCALE GENOMIC DNA]</scope>
    <source>
        <strain evidence="3">CECT8203</strain>
    </source>
</reference>
<feature type="compositionally biased region" description="Basic and acidic residues" evidence="1">
    <location>
        <begin position="345"/>
        <end position="366"/>
    </location>
</feature>
<evidence type="ECO:0000313" key="2">
    <source>
        <dbReference type="EMBL" id="SNX47222.1"/>
    </source>
</evidence>
<feature type="compositionally biased region" description="Low complexity" evidence="1">
    <location>
        <begin position="247"/>
        <end position="256"/>
    </location>
</feature>
<feature type="region of interest" description="Disordered" evidence="1">
    <location>
        <begin position="331"/>
        <end position="367"/>
    </location>
</feature>
<dbReference type="RefSeq" id="WP_096992515.1">
    <property type="nucleotide sequence ID" value="NZ_JBHSII010000006.1"/>
</dbReference>